<keyword evidence="3" id="KW-1185">Reference proteome</keyword>
<name>A0ABP5PL50_9ACTN</name>
<gene>
    <name evidence="2" type="ORF">GCM10009850_078720</name>
</gene>
<dbReference type="Proteomes" id="UP001499843">
    <property type="component" value="Unassembled WGS sequence"/>
</dbReference>
<dbReference type="EMBL" id="BAAAQX010000026">
    <property type="protein sequence ID" value="GAA2212410.1"/>
    <property type="molecule type" value="Genomic_DNA"/>
</dbReference>
<protein>
    <submittedName>
        <fullName evidence="2">Uncharacterized protein</fullName>
    </submittedName>
</protein>
<organism evidence="2 3">
    <name type="scientific">Nonomuraea monospora</name>
    <dbReference type="NCBI Taxonomy" id="568818"/>
    <lineage>
        <taxon>Bacteria</taxon>
        <taxon>Bacillati</taxon>
        <taxon>Actinomycetota</taxon>
        <taxon>Actinomycetes</taxon>
        <taxon>Streptosporangiales</taxon>
        <taxon>Streptosporangiaceae</taxon>
        <taxon>Nonomuraea</taxon>
    </lineage>
</organism>
<proteinExistence type="predicted"/>
<sequence length="102" mass="10449">MTNAILSPRISGNIVKLAAAVATFGAAFGVGAGVLDLVAERGIDSVQADPNTWPVPAAAPDPNTWPKVVAAPAPNTWPVPADDPDNTWPVPADDPDNTWPSA</sequence>
<accession>A0ABP5PL50</accession>
<feature type="region of interest" description="Disordered" evidence="1">
    <location>
        <begin position="76"/>
        <end position="102"/>
    </location>
</feature>
<evidence type="ECO:0000313" key="3">
    <source>
        <dbReference type="Proteomes" id="UP001499843"/>
    </source>
</evidence>
<dbReference type="RefSeq" id="WP_344486859.1">
    <property type="nucleotide sequence ID" value="NZ_BAAAQX010000026.1"/>
</dbReference>
<evidence type="ECO:0000313" key="2">
    <source>
        <dbReference type="EMBL" id="GAA2212410.1"/>
    </source>
</evidence>
<comment type="caution">
    <text evidence="2">The sequence shown here is derived from an EMBL/GenBank/DDBJ whole genome shotgun (WGS) entry which is preliminary data.</text>
</comment>
<evidence type="ECO:0000256" key="1">
    <source>
        <dbReference type="SAM" id="MobiDB-lite"/>
    </source>
</evidence>
<reference evidence="3" key="1">
    <citation type="journal article" date="2019" name="Int. J. Syst. Evol. Microbiol.">
        <title>The Global Catalogue of Microorganisms (GCM) 10K type strain sequencing project: providing services to taxonomists for standard genome sequencing and annotation.</title>
        <authorList>
            <consortium name="The Broad Institute Genomics Platform"/>
            <consortium name="The Broad Institute Genome Sequencing Center for Infectious Disease"/>
            <person name="Wu L."/>
            <person name="Ma J."/>
        </authorList>
    </citation>
    <scope>NUCLEOTIDE SEQUENCE [LARGE SCALE GENOMIC DNA]</scope>
    <source>
        <strain evidence="3">JCM 16114</strain>
    </source>
</reference>